<sequence>MDIQISPLAVARLKAILSQEEDGERLAVRVVPLTSGCGSPSFAIELTEVRPGYLTVEKEGILFTCPPYEKEWMDGIHIDLNRENGKFSITHSRPLGGWGCKLGMSGE</sequence>
<name>A0A8D5ZMR9_9BACL</name>
<dbReference type="InterPro" id="IPR035903">
    <property type="entry name" value="HesB-like_dom_sf"/>
</dbReference>
<dbReference type="Gene3D" id="2.60.300.12">
    <property type="entry name" value="HesB-like domain"/>
    <property type="match status" value="1"/>
</dbReference>
<feature type="domain" description="Core" evidence="1">
    <location>
        <begin position="1"/>
        <end position="94"/>
    </location>
</feature>
<dbReference type="InterPro" id="IPR000361">
    <property type="entry name" value="ATAP_core_dom"/>
</dbReference>
<evidence type="ECO:0000313" key="2">
    <source>
        <dbReference type="EMBL" id="BCU80686.1"/>
    </source>
</evidence>
<keyword evidence="3" id="KW-1185">Reference proteome</keyword>
<organism evidence="2 3">
    <name type="scientific">Polycladomyces abyssicola</name>
    <dbReference type="NCBI Taxonomy" id="1125966"/>
    <lineage>
        <taxon>Bacteria</taxon>
        <taxon>Bacillati</taxon>
        <taxon>Bacillota</taxon>
        <taxon>Bacilli</taxon>
        <taxon>Bacillales</taxon>
        <taxon>Thermoactinomycetaceae</taxon>
        <taxon>Polycladomyces</taxon>
    </lineage>
</organism>
<reference evidence="2" key="2">
    <citation type="journal article" date="2021" name="Microbiol. Resour. Announc.">
        <title>Complete Genome Sequence of Polycladomyces abyssicola JIR-001T, Isolated from Hemipelagic Sediment in Deep Seawater.</title>
        <authorList>
            <person name="Tsubouchi T."/>
            <person name="Kaneko Y."/>
        </authorList>
    </citation>
    <scope>NUCLEOTIDE SEQUENCE</scope>
    <source>
        <strain evidence="2">JIR-001</strain>
    </source>
</reference>
<accession>A0A8D5ZMR9</accession>
<dbReference type="EMBL" id="AP024601">
    <property type="protein sequence ID" value="BCU80686.1"/>
    <property type="molecule type" value="Genomic_DNA"/>
</dbReference>
<dbReference type="SUPFAM" id="SSF89360">
    <property type="entry name" value="HesB-like domain"/>
    <property type="match status" value="1"/>
</dbReference>
<dbReference type="AlphaFoldDB" id="A0A8D5ZMR9"/>
<dbReference type="RefSeq" id="WP_212774026.1">
    <property type="nucleotide sequence ID" value="NZ_AP024601.1"/>
</dbReference>
<protein>
    <recommendedName>
        <fullName evidence="1">Core domain-containing protein</fullName>
    </recommendedName>
</protein>
<proteinExistence type="predicted"/>
<dbReference type="Proteomes" id="UP000677436">
    <property type="component" value="Chromosome"/>
</dbReference>
<reference evidence="2" key="1">
    <citation type="journal article" date="2013" name="Int. J. Syst. Evol. Microbiol.">
        <title>Polycladomyces abyssicola gen. nov., sp. nov., a thermophilic filamentous bacterium isolated from hemipelagic sediment.</title>
        <authorList>
            <person name="Tsubouchi T."/>
            <person name="Shimane Y."/>
            <person name="Mori K."/>
            <person name="Usui K."/>
            <person name="Hiraki T."/>
            <person name="Tame A."/>
            <person name="Uematsu K."/>
            <person name="Maruyama T."/>
            <person name="Hatada Y."/>
        </authorList>
    </citation>
    <scope>NUCLEOTIDE SEQUENCE</scope>
    <source>
        <strain evidence="2">JIR-001</strain>
    </source>
</reference>
<dbReference type="Pfam" id="PF01521">
    <property type="entry name" value="Fe-S_biosyn"/>
    <property type="match status" value="1"/>
</dbReference>
<evidence type="ECO:0000313" key="3">
    <source>
        <dbReference type="Proteomes" id="UP000677436"/>
    </source>
</evidence>
<dbReference type="KEGG" id="pabs:JIR001_04690"/>
<evidence type="ECO:0000259" key="1">
    <source>
        <dbReference type="Pfam" id="PF01521"/>
    </source>
</evidence>
<gene>
    <name evidence="2" type="ORF">JIR001_04690</name>
</gene>